<evidence type="ECO:0000256" key="1">
    <source>
        <dbReference type="SAM" id="MobiDB-lite"/>
    </source>
</evidence>
<dbReference type="EMBL" id="CP108253">
    <property type="protein sequence ID" value="WTU44915.1"/>
    <property type="molecule type" value="Genomic_DNA"/>
</dbReference>
<name>A0AAU2HCB0_9ACTN</name>
<accession>A0AAU2HCB0</accession>
<reference evidence="2" key="1">
    <citation type="submission" date="2022-10" db="EMBL/GenBank/DDBJ databases">
        <title>The complete genomes of actinobacterial strains from the NBC collection.</title>
        <authorList>
            <person name="Joergensen T.S."/>
            <person name="Alvarez Arevalo M."/>
            <person name="Sterndorff E.B."/>
            <person name="Faurdal D."/>
            <person name="Vuksanovic O."/>
            <person name="Mourched A.-S."/>
            <person name="Charusanti P."/>
            <person name="Shaw S."/>
            <person name="Blin K."/>
            <person name="Weber T."/>
        </authorList>
    </citation>
    <scope>NUCLEOTIDE SEQUENCE</scope>
    <source>
        <strain evidence="2">NBC_00060</strain>
    </source>
</reference>
<sequence>MNFLQDPLDDLDLRMIPQPGREGSCGPVGQDVDRVVGCHVDEDRRVVPSPSNGELVHAEMRHPSRRGERKRPDQPKQSVLTGIDGYAPEQASAWPTAQEQGHVGELGGKSVRPACVTTGQGRYLLGERPTGIVIVPADESTSSQFGSYTSAGDRTIRQSPW</sequence>
<evidence type="ECO:0008006" key="3">
    <source>
        <dbReference type="Google" id="ProtNLM"/>
    </source>
</evidence>
<feature type="region of interest" description="Disordered" evidence="1">
    <location>
        <begin position="44"/>
        <end position="111"/>
    </location>
</feature>
<dbReference type="AlphaFoldDB" id="A0AAU2HCB0"/>
<evidence type="ECO:0000313" key="2">
    <source>
        <dbReference type="EMBL" id="WTU44915.1"/>
    </source>
</evidence>
<feature type="compositionally biased region" description="Basic and acidic residues" evidence="1">
    <location>
        <begin position="56"/>
        <end position="74"/>
    </location>
</feature>
<proteinExistence type="predicted"/>
<gene>
    <name evidence="2" type="ORF">OHV25_37730</name>
</gene>
<protein>
    <recommendedName>
        <fullName evidence="3">Transposase</fullName>
    </recommendedName>
</protein>
<organism evidence="2">
    <name type="scientific">Streptomyces sp. NBC_00060</name>
    <dbReference type="NCBI Taxonomy" id="2975636"/>
    <lineage>
        <taxon>Bacteria</taxon>
        <taxon>Bacillati</taxon>
        <taxon>Actinomycetota</taxon>
        <taxon>Actinomycetes</taxon>
        <taxon>Kitasatosporales</taxon>
        <taxon>Streptomycetaceae</taxon>
        <taxon>Streptomyces</taxon>
    </lineage>
</organism>
<feature type="region of interest" description="Disordered" evidence="1">
    <location>
        <begin position="142"/>
        <end position="161"/>
    </location>
</feature>